<comment type="similarity">
    <text evidence="15">Belongs to the helicase family. UvrD subfamily.</text>
</comment>
<comment type="domain">
    <text evidence="15">The N-terminal DNA-binding domain is a ssDNA-dependent ATPase and has ATP-dependent 3'-5' helicase function. This domain interacts with RecC.</text>
</comment>
<feature type="region of interest" description="Nuclease activity, interacts with RecD and RecA" evidence="15">
    <location>
        <begin position="811"/>
        <end position="1147"/>
    </location>
</feature>
<feature type="binding site" evidence="15">
    <location>
        <position position="1039"/>
    </location>
    <ligand>
        <name>Mg(2+)</name>
        <dbReference type="ChEBI" id="CHEBI:18420"/>
    </ligand>
</feature>
<evidence type="ECO:0000256" key="9">
    <source>
        <dbReference type="ARBA" id="ARBA00022842"/>
    </source>
</evidence>
<evidence type="ECO:0000256" key="16">
    <source>
        <dbReference type="PROSITE-ProRule" id="PRU00560"/>
    </source>
</evidence>
<keyword evidence="11 15" id="KW-0234">DNA repair</keyword>
<dbReference type="GO" id="GO:0000287">
    <property type="term" value="F:magnesium ion binding"/>
    <property type="evidence" value="ECO:0007669"/>
    <property type="project" value="UniProtKB-UniRule"/>
</dbReference>
<dbReference type="AlphaFoldDB" id="A0A7Y9IEX4"/>
<dbReference type="EC" id="3.1.11.5" evidence="15"/>
<dbReference type="GO" id="GO:0008854">
    <property type="term" value="F:exodeoxyribonuclease V activity"/>
    <property type="evidence" value="ECO:0007669"/>
    <property type="project" value="UniProtKB-EC"/>
</dbReference>
<comment type="catalytic activity">
    <reaction evidence="15">
        <text>Exonucleolytic cleavage (in the presence of ATP) in either 5'- to 3'- or 3'- to 5'-direction to yield 5'-phosphooligonucleotides.</text>
        <dbReference type="EC" id="3.1.11.5"/>
    </reaction>
</comment>
<keyword evidence="6 15" id="KW-0347">Helicase</keyword>
<evidence type="ECO:0000256" key="6">
    <source>
        <dbReference type="ARBA" id="ARBA00022806"/>
    </source>
</evidence>
<evidence type="ECO:0000256" key="8">
    <source>
        <dbReference type="ARBA" id="ARBA00022840"/>
    </source>
</evidence>
<proteinExistence type="inferred from homology"/>
<evidence type="ECO:0000259" key="18">
    <source>
        <dbReference type="PROSITE" id="PS51198"/>
    </source>
</evidence>
<dbReference type="InterPro" id="IPR014017">
    <property type="entry name" value="DNA_helicase_UvrD-like_C"/>
</dbReference>
<feature type="region of interest" description="DNA-binding and helicase activity, interacts with RecC" evidence="15">
    <location>
        <begin position="1"/>
        <end position="788"/>
    </location>
</feature>
<comment type="miscellaneous">
    <text evidence="15">In the RecBCD complex, RecB has a slow 3'-5' helicase, an exonuclease activity and loads RecA onto ssDNA, RecD has a fast 5'-3' helicase activity, while RecC stimulates the ATPase and processivity of the RecB helicase and contributes to recognition of the Chi site.</text>
</comment>
<evidence type="ECO:0000256" key="3">
    <source>
        <dbReference type="ARBA" id="ARBA00022741"/>
    </source>
</evidence>
<keyword evidence="12 15" id="KW-0413">Isomerase</keyword>
<comment type="subunit">
    <text evidence="15">Heterotrimer of RecB, RecC and RecD. All subunits contribute to DNA-binding. Interacts with RecA.</text>
</comment>
<dbReference type="CDD" id="cd17932">
    <property type="entry name" value="DEXQc_UvrD"/>
    <property type="match status" value="1"/>
</dbReference>
<evidence type="ECO:0000313" key="20">
    <source>
        <dbReference type="EMBL" id="NYE75263.1"/>
    </source>
</evidence>
<dbReference type="Proteomes" id="UP000569914">
    <property type="component" value="Unassembled WGS sequence"/>
</dbReference>
<dbReference type="Pfam" id="PF00580">
    <property type="entry name" value="UvrD-helicase"/>
    <property type="match status" value="1"/>
</dbReference>
<evidence type="ECO:0000256" key="13">
    <source>
        <dbReference type="ARBA" id="ARBA00034617"/>
    </source>
</evidence>
<keyword evidence="2 15" id="KW-0479">Metal-binding</keyword>
<dbReference type="GO" id="GO:0000724">
    <property type="term" value="P:double-strand break repair via homologous recombination"/>
    <property type="evidence" value="ECO:0007669"/>
    <property type="project" value="UniProtKB-UniRule"/>
</dbReference>
<evidence type="ECO:0000259" key="19">
    <source>
        <dbReference type="PROSITE" id="PS51217"/>
    </source>
</evidence>
<dbReference type="InterPro" id="IPR004586">
    <property type="entry name" value="RecB"/>
</dbReference>
<evidence type="ECO:0000256" key="2">
    <source>
        <dbReference type="ARBA" id="ARBA00022723"/>
    </source>
</evidence>
<dbReference type="CDD" id="cd22352">
    <property type="entry name" value="RecB_C-like"/>
    <property type="match status" value="1"/>
</dbReference>
<dbReference type="GO" id="GO:0005524">
    <property type="term" value="F:ATP binding"/>
    <property type="evidence" value="ECO:0007669"/>
    <property type="project" value="UniProtKB-UniRule"/>
</dbReference>
<dbReference type="Gene3D" id="1.10.486.10">
    <property type="entry name" value="PCRA, domain 4"/>
    <property type="match status" value="1"/>
</dbReference>
<dbReference type="PROSITE" id="PS51217">
    <property type="entry name" value="UVRD_HELICASE_CTER"/>
    <property type="match status" value="1"/>
</dbReference>
<evidence type="ECO:0000256" key="7">
    <source>
        <dbReference type="ARBA" id="ARBA00022839"/>
    </source>
</evidence>
<evidence type="ECO:0000256" key="14">
    <source>
        <dbReference type="ARBA" id="ARBA00048988"/>
    </source>
</evidence>
<keyword evidence="4 15" id="KW-0227">DNA damage</keyword>
<evidence type="ECO:0000256" key="15">
    <source>
        <dbReference type="HAMAP-Rule" id="MF_01485"/>
    </source>
</evidence>
<dbReference type="GO" id="GO:0003677">
    <property type="term" value="F:DNA binding"/>
    <property type="evidence" value="ECO:0007669"/>
    <property type="project" value="UniProtKB-UniRule"/>
</dbReference>
<gene>
    <name evidence="15" type="primary">recB</name>
    <name evidence="20" type="ORF">BKA15_006592</name>
</gene>
<dbReference type="PANTHER" id="PTHR11070">
    <property type="entry name" value="UVRD / RECB / PCRA DNA HELICASE FAMILY MEMBER"/>
    <property type="match status" value="1"/>
</dbReference>
<evidence type="ECO:0000256" key="4">
    <source>
        <dbReference type="ARBA" id="ARBA00022763"/>
    </source>
</evidence>
<keyword evidence="21" id="KW-1185">Reference proteome</keyword>
<feature type="compositionally biased region" description="Low complexity" evidence="17">
    <location>
        <begin position="854"/>
        <end position="868"/>
    </location>
</feature>
<dbReference type="GO" id="GO:0043138">
    <property type="term" value="F:3'-5' DNA helicase activity"/>
    <property type="evidence" value="ECO:0007669"/>
    <property type="project" value="UniProtKB-UniRule"/>
</dbReference>
<evidence type="ECO:0000256" key="17">
    <source>
        <dbReference type="SAM" id="MobiDB-lite"/>
    </source>
</evidence>
<dbReference type="SUPFAM" id="SSF52540">
    <property type="entry name" value="P-loop containing nucleoside triphosphate hydrolases"/>
    <property type="match status" value="1"/>
</dbReference>
<dbReference type="InterPro" id="IPR000212">
    <property type="entry name" value="DNA_helicase_UvrD/REP"/>
</dbReference>
<dbReference type="SUPFAM" id="SSF52980">
    <property type="entry name" value="Restriction endonuclease-like"/>
    <property type="match status" value="1"/>
</dbReference>
<dbReference type="RefSeq" id="WP_312879606.1">
    <property type="nucleotide sequence ID" value="NZ_JACCBU010000001.1"/>
</dbReference>
<feature type="domain" description="UvrD-like helicase ATP-binding" evidence="18">
    <location>
        <begin position="11"/>
        <end position="346"/>
    </location>
</feature>
<comment type="caution">
    <text evidence="20">The sequence shown here is derived from an EMBL/GenBank/DDBJ whole genome shotgun (WGS) entry which is preliminary data.</text>
</comment>
<dbReference type="PANTHER" id="PTHR11070:SF23">
    <property type="entry name" value="RECBCD ENZYME SUBUNIT RECB"/>
    <property type="match status" value="1"/>
</dbReference>
<comment type="catalytic activity">
    <reaction evidence="14 15">
        <text>ATP + H2O = ADP + phosphate + H(+)</text>
        <dbReference type="Rhea" id="RHEA:13065"/>
        <dbReference type="ChEBI" id="CHEBI:15377"/>
        <dbReference type="ChEBI" id="CHEBI:15378"/>
        <dbReference type="ChEBI" id="CHEBI:30616"/>
        <dbReference type="ChEBI" id="CHEBI:43474"/>
        <dbReference type="ChEBI" id="CHEBI:456216"/>
        <dbReference type="EC" id="5.6.2.4"/>
    </reaction>
</comment>
<comment type="domain">
    <text evidence="15">The C-terminal domain has nuclease activity and interacts with RecD. It interacts with RecA, facilitating its loading onto ssDNA.</text>
</comment>
<name>A0A7Y9IEX4_9ACTN</name>
<dbReference type="HAMAP" id="MF_01485">
    <property type="entry name" value="RecB"/>
    <property type="match status" value="1"/>
</dbReference>
<organism evidence="20 21">
    <name type="scientific">Microlunatus parietis</name>
    <dbReference type="NCBI Taxonomy" id="682979"/>
    <lineage>
        <taxon>Bacteria</taxon>
        <taxon>Bacillati</taxon>
        <taxon>Actinomycetota</taxon>
        <taxon>Actinomycetes</taxon>
        <taxon>Propionibacteriales</taxon>
        <taxon>Propionibacteriaceae</taxon>
        <taxon>Microlunatus</taxon>
    </lineage>
</organism>
<evidence type="ECO:0000256" key="12">
    <source>
        <dbReference type="ARBA" id="ARBA00023235"/>
    </source>
</evidence>
<keyword evidence="10 15" id="KW-0238">DNA-binding</keyword>
<comment type="catalytic activity">
    <reaction evidence="13 15">
        <text>Couples ATP hydrolysis with the unwinding of duplex DNA by translocating in the 3'-5' direction.</text>
        <dbReference type="EC" id="5.6.2.4"/>
    </reaction>
</comment>
<protein>
    <recommendedName>
        <fullName evidence="15">RecBCD enzyme subunit RecB</fullName>
        <ecNumber evidence="15">3.1.11.5</ecNumber>
        <ecNumber evidence="15">5.6.2.4</ecNumber>
    </recommendedName>
    <alternativeName>
        <fullName evidence="15">DNA 3'-5' helicase subunit RecB</fullName>
    </alternativeName>
    <alternativeName>
        <fullName evidence="15">Exonuclease V subunit RecB</fullName>
        <shortName evidence="15">ExoV subunit RecB</shortName>
    </alternativeName>
    <alternativeName>
        <fullName evidence="15">Helicase/nuclease RecBCD subunit RecB</fullName>
    </alternativeName>
</protein>
<evidence type="ECO:0000313" key="21">
    <source>
        <dbReference type="Proteomes" id="UP000569914"/>
    </source>
</evidence>
<dbReference type="InterPro" id="IPR014016">
    <property type="entry name" value="UvrD-like_ATP-bd"/>
</dbReference>
<dbReference type="PROSITE" id="PS51198">
    <property type="entry name" value="UVRD_HELICASE_ATP_BIND"/>
    <property type="match status" value="1"/>
</dbReference>
<dbReference type="Gene3D" id="3.90.320.10">
    <property type="match status" value="1"/>
</dbReference>
<evidence type="ECO:0000256" key="1">
    <source>
        <dbReference type="ARBA" id="ARBA00022722"/>
    </source>
</evidence>
<reference evidence="20 21" key="1">
    <citation type="submission" date="2020-07" db="EMBL/GenBank/DDBJ databases">
        <title>Sequencing the genomes of 1000 actinobacteria strains.</title>
        <authorList>
            <person name="Klenk H.-P."/>
        </authorList>
    </citation>
    <scope>NUCLEOTIDE SEQUENCE [LARGE SCALE GENOMIC DNA]</scope>
    <source>
        <strain evidence="20 21">DSM 22083</strain>
    </source>
</reference>
<keyword evidence="7 15" id="KW-0269">Exonuclease</keyword>
<keyword evidence="9 15" id="KW-0460">Magnesium</keyword>
<keyword evidence="1 15" id="KW-0540">Nuclease</keyword>
<dbReference type="Gene3D" id="3.40.50.300">
    <property type="entry name" value="P-loop containing nucleotide triphosphate hydrolases"/>
    <property type="match status" value="3"/>
</dbReference>
<dbReference type="InterPro" id="IPR027417">
    <property type="entry name" value="P-loop_NTPase"/>
</dbReference>
<dbReference type="GO" id="GO:0009338">
    <property type="term" value="C:exodeoxyribonuclease V complex"/>
    <property type="evidence" value="ECO:0007669"/>
    <property type="project" value="TreeGrafter"/>
</dbReference>
<dbReference type="Pfam" id="PF13361">
    <property type="entry name" value="UvrD_C"/>
    <property type="match status" value="1"/>
</dbReference>
<accession>A0A7Y9IEX4</accession>
<keyword evidence="3 15" id="KW-0547">Nucleotide-binding</keyword>
<feature type="binding site" evidence="15">
    <location>
        <position position="1022"/>
    </location>
    <ligand>
        <name>Mg(2+)</name>
        <dbReference type="ChEBI" id="CHEBI:18420"/>
    </ligand>
</feature>
<keyword evidence="5 15" id="KW-0378">Hydrolase</keyword>
<keyword evidence="8 15" id="KW-0067">ATP-binding</keyword>
<dbReference type="EMBL" id="JACCBU010000001">
    <property type="protein sequence ID" value="NYE75263.1"/>
    <property type="molecule type" value="Genomic_DNA"/>
</dbReference>
<evidence type="ECO:0000256" key="10">
    <source>
        <dbReference type="ARBA" id="ARBA00023125"/>
    </source>
</evidence>
<feature type="binding site" evidence="16">
    <location>
        <begin position="32"/>
        <end position="39"/>
    </location>
    <ligand>
        <name>ATP</name>
        <dbReference type="ChEBI" id="CHEBI:30616"/>
    </ligand>
</feature>
<dbReference type="GO" id="GO:0005829">
    <property type="term" value="C:cytosol"/>
    <property type="evidence" value="ECO:0007669"/>
    <property type="project" value="TreeGrafter"/>
</dbReference>
<comment type="cofactor">
    <cofactor evidence="15">
        <name>Mg(2+)</name>
        <dbReference type="ChEBI" id="CHEBI:18420"/>
    </cofactor>
    <text evidence="15">Binds 1 Mg(2+) ion per subunit.</text>
</comment>
<dbReference type="InterPro" id="IPR011335">
    <property type="entry name" value="Restrct_endonuc-II-like"/>
</dbReference>
<comment type="function">
    <text evidence="15">A helicase/nuclease that prepares dsDNA breaks (DSB) for recombinational DNA repair. Binds to DSBs and unwinds DNA via a highly rapid and processive ATP-dependent bidirectional helicase activity. Unwinds dsDNA until it encounters a Chi (crossover hotspot instigator) sequence from the 3' direction. Cuts ssDNA a few nucleotides 3' to the Chi site. The properties and activities of the enzyme are changed at Chi. The Chi-altered holoenzyme produces a long 3'-ssDNA overhang and facilitates RecA-binding to the ssDNA for homologous DNA recombination and repair. Holoenzyme degrades any linearized DNA that is unable to undergo homologous recombination. In the holoenzyme this subunit contributes ATPase, 3'-5' helicase, exonuclease activity and loads RecA onto ssDNA.</text>
</comment>
<dbReference type="InterPro" id="IPR011604">
    <property type="entry name" value="PDDEXK-like_dom_sf"/>
</dbReference>
<dbReference type="Gene3D" id="1.10.3170.10">
    <property type="entry name" value="Recbcd, chain B, domain 2"/>
    <property type="match status" value="1"/>
</dbReference>
<feature type="domain" description="UvrD-like helicase C-terminal" evidence="19">
    <location>
        <begin position="379"/>
        <end position="643"/>
    </location>
</feature>
<evidence type="ECO:0000256" key="5">
    <source>
        <dbReference type="ARBA" id="ARBA00022801"/>
    </source>
</evidence>
<sequence length="1147" mass="124632">MITDTSGPPVAAEAAAFDLTGPLPTGTTVLEASAGTGKTYTIAALAARYLAEGLVELDQLMLVTFGRMATNELRDRVRERLVQVEQRLTAVLAGADPADGDPVERLICTGTEAELRVRHTRIARARADFDAATIATTHEFCLRMLDGLGVIGDREPDAIFVEHLTDLVRQVTGDCYLRRYAGGARIAPLPPEQALRLAETVVNAPHAGLVPERSAGAPEDAAAEQVDFAHEVRAEVARRKGLGRLFSYDDMLTRLHRSLTDAEQGEAACARLRQRYRVVLIDEFQDTDPIQWDIVRTAFHGHATLIMIGDPKQAIYAFRGADVFSYLDAVGVADRIATLDVNRRSDAALVDALQSVFGGAALGDERIVVRPVRAHHAEQRLLPGAAATDQAPVRLRVLEHDPEATRMPMVRSVRPTITKDLVADVTRLLASGVRLRGLDPGRVGDDEQVGPGDIAVLVRRNRQGEEIRDALTEAGVPAVVLGATSVFGSPMAHEWLTLLRALEQPRQARVRQAALTCFVGRTVDDLVRADDVALTELSQQLRWWSRTLERRGVAALLETMITDTAVGARLLSRTDGERQLTDLRHIGQTLHAAMVSGRLGVSALVEYLVDRIADAQRDGTEGTRRLESDSKAVQILTVHRSKGLEFPIVYLPEAWDRHVGDDEGQVLQLHQPTKPADGAGRRLRAVLDVGGLTGPGRAERLAQARREDGGDDLRLFYVAATRAKCQLITWWAPTRNTAPSALQRLLYGPRIEGVEPEPAYPVSGDPTTLSHLGPGVAVEVVEPRDALPPPARPEPPERLAVRSFDRSLDLLWRRTSYSGLTAAAHGLATDAAGVGSEAEPAKEDDETTTALPVGDGPDAAEAPAGEPAGLDRPSPMSGLPSGADFGTVVHAIYEDVDPAADDLAAELRRAAAEQLSRIPAGTMTVDGLVEALLPTYHTPLGPLAGDRTLGEFGATDRLAELDFEFPLAGGDRPTGELMLPELAGLLRRHLPADDPLVDYPRHLELPELAGESLRGYLVGSIDAVLRAGEPRRPRYLVVDYKTNWIGEPTDELPLRRYRPRSLARAMIGAHYPLQALLYSVALHRYLRWRQPGYSPDDHLGGVLYLFLRGMAGPDTPEIDGVRCGVFSWRPPPAMIIELSDLLDRGRP</sequence>
<evidence type="ECO:0000256" key="11">
    <source>
        <dbReference type="ARBA" id="ARBA00023204"/>
    </source>
</evidence>
<feature type="binding site" evidence="15">
    <location>
        <position position="890"/>
    </location>
    <ligand>
        <name>Mg(2+)</name>
        <dbReference type="ChEBI" id="CHEBI:18420"/>
    </ligand>
</feature>
<dbReference type="EC" id="5.6.2.4" evidence="15"/>
<feature type="active site" description="For nuclease activity" evidence="15">
    <location>
        <position position="1039"/>
    </location>
</feature>
<feature type="region of interest" description="Disordered" evidence="17">
    <location>
        <begin position="831"/>
        <end position="881"/>
    </location>
</feature>